<sequence>MVHKLNNKYKNIPLRYVFYNHINDIPNINWDLVNPKKNIFLSLSYLKTLERTLSETISFRYILFYDKNTPVGFATTQLIKFNPEQLKLQGFPCRISDTIKNTLLKNTEVGVLICGNLFSCGEHGFVYNSNLVSSRMIYDSLSNALKEIRKSKNSNKPSFILLKEFWPTSFSQSDYSKKHDFREFKIDVNMVLKIHSDWHTFEDYLTSLKTKFRTRAKNVFKKSENIIIKDFTSEDISTYKNEINILYLSVIEKADFKIEKLNASTFKSLKKELKDSFIFTGYFLEQKLVGFTTSFIQDNTIEANHIGIDYNYNTKYAIYQKMLYNYVTLAISKNAEELRLGRTAETIKSSVGAKPVDMKLYVRHGNSISNTLLKPLIELISPNEYEIRNPFKLQSK</sequence>
<dbReference type="InterPro" id="IPR016181">
    <property type="entry name" value="Acyl_CoA_acyltransferase"/>
</dbReference>
<dbReference type="Proteomes" id="UP000601108">
    <property type="component" value="Unassembled WGS sequence"/>
</dbReference>
<dbReference type="AlphaFoldDB" id="A0A918N3S0"/>
<protein>
    <recommendedName>
        <fullName evidence="3">BioF2-like acetyltransferase domain-containing protein</fullName>
    </recommendedName>
</protein>
<evidence type="ECO:0000313" key="2">
    <source>
        <dbReference type="Proteomes" id="UP000601108"/>
    </source>
</evidence>
<gene>
    <name evidence="1" type="ORF">GCM10007384_17070</name>
</gene>
<dbReference type="SUPFAM" id="SSF55729">
    <property type="entry name" value="Acyl-CoA N-acyltransferases (Nat)"/>
    <property type="match status" value="1"/>
</dbReference>
<comment type="caution">
    <text evidence="1">The sequence shown here is derived from an EMBL/GenBank/DDBJ whole genome shotgun (WGS) entry which is preliminary data.</text>
</comment>
<dbReference type="RefSeq" id="WP_027413432.1">
    <property type="nucleotide sequence ID" value="NZ_BMWS01000009.1"/>
</dbReference>
<evidence type="ECO:0000313" key="1">
    <source>
        <dbReference type="EMBL" id="GGX16105.1"/>
    </source>
</evidence>
<proteinExistence type="predicted"/>
<evidence type="ECO:0008006" key="3">
    <source>
        <dbReference type="Google" id="ProtNLM"/>
    </source>
</evidence>
<dbReference type="EMBL" id="BMWS01000009">
    <property type="protein sequence ID" value="GGX16105.1"/>
    <property type="molecule type" value="Genomic_DNA"/>
</dbReference>
<reference evidence="1 2" key="1">
    <citation type="journal article" date="2014" name="Int. J. Syst. Evol. Microbiol.">
        <title>Complete genome sequence of Corynebacterium casei LMG S-19264T (=DSM 44701T), isolated from a smear-ripened cheese.</title>
        <authorList>
            <consortium name="US DOE Joint Genome Institute (JGI-PGF)"/>
            <person name="Walter F."/>
            <person name="Albersmeier A."/>
            <person name="Kalinowski J."/>
            <person name="Ruckert C."/>
        </authorList>
    </citation>
    <scope>NUCLEOTIDE SEQUENCE [LARGE SCALE GENOMIC DNA]</scope>
    <source>
        <strain evidence="1 2">KCTC 12285</strain>
    </source>
</reference>
<name>A0A918N3S0_9FLAO</name>
<accession>A0A918N3S0</accession>
<keyword evidence="2" id="KW-1185">Reference proteome</keyword>
<organism evidence="1 2">
    <name type="scientific">Aquimarina muelleri</name>
    <dbReference type="NCBI Taxonomy" id="279356"/>
    <lineage>
        <taxon>Bacteria</taxon>
        <taxon>Pseudomonadati</taxon>
        <taxon>Bacteroidota</taxon>
        <taxon>Flavobacteriia</taxon>
        <taxon>Flavobacteriales</taxon>
        <taxon>Flavobacteriaceae</taxon>
        <taxon>Aquimarina</taxon>
    </lineage>
</organism>